<comment type="caution">
    <text evidence="2">The sequence shown here is derived from an EMBL/GenBank/DDBJ whole genome shotgun (WGS) entry which is preliminary data.</text>
</comment>
<gene>
    <name evidence="2" type="ORF">H5410_043421</name>
</gene>
<name>A0A9J5XX45_SOLCO</name>
<keyword evidence="3" id="KW-1185">Reference proteome</keyword>
<dbReference type="Proteomes" id="UP000824120">
    <property type="component" value="Chromosome 8"/>
</dbReference>
<evidence type="ECO:0000313" key="2">
    <source>
        <dbReference type="EMBL" id="KAG5592907.1"/>
    </source>
</evidence>
<feature type="compositionally biased region" description="Low complexity" evidence="1">
    <location>
        <begin position="18"/>
        <end position="29"/>
    </location>
</feature>
<proteinExistence type="predicted"/>
<evidence type="ECO:0000313" key="3">
    <source>
        <dbReference type="Proteomes" id="UP000824120"/>
    </source>
</evidence>
<accession>A0A9J5XX45</accession>
<dbReference type="AlphaFoldDB" id="A0A9J5XX45"/>
<feature type="region of interest" description="Disordered" evidence="1">
    <location>
        <begin position="1"/>
        <end position="53"/>
    </location>
</feature>
<reference evidence="2 3" key="1">
    <citation type="submission" date="2020-09" db="EMBL/GenBank/DDBJ databases">
        <title>De no assembly of potato wild relative species, Solanum commersonii.</title>
        <authorList>
            <person name="Cho K."/>
        </authorList>
    </citation>
    <scope>NUCLEOTIDE SEQUENCE [LARGE SCALE GENOMIC DNA]</scope>
    <source>
        <strain evidence="2">LZ3.2</strain>
        <tissue evidence="2">Leaf</tissue>
    </source>
</reference>
<sequence>MRRRPESLSIGRTESRQSSIADAAHISIANDDDEKNEDQKEYLPINQPRETKT</sequence>
<organism evidence="2 3">
    <name type="scientific">Solanum commersonii</name>
    <name type="common">Commerson's wild potato</name>
    <name type="synonym">Commerson's nightshade</name>
    <dbReference type="NCBI Taxonomy" id="4109"/>
    <lineage>
        <taxon>Eukaryota</taxon>
        <taxon>Viridiplantae</taxon>
        <taxon>Streptophyta</taxon>
        <taxon>Embryophyta</taxon>
        <taxon>Tracheophyta</taxon>
        <taxon>Spermatophyta</taxon>
        <taxon>Magnoliopsida</taxon>
        <taxon>eudicotyledons</taxon>
        <taxon>Gunneridae</taxon>
        <taxon>Pentapetalae</taxon>
        <taxon>asterids</taxon>
        <taxon>lamiids</taxon>
        <taxon>Solanales</taxon>
        <taxon>Solanaceae</taxon>
        <taxon>Solanoideae</taxon>
        <taxon>Solaneae</taxon>
        <taxon>Solanum</taxon>
    </lineage>
</organism>
<dbReference type="EMBL" id="JACXVP010000008">
    <property type="protein sequence ID" value="KAG5592907.1"/>
    <property type="molecule type" value="Genomic_DNA"/>
</dbReference>
<evidence type="ECO:0000256" key="1">
    <source>
        <dbReference type="SAM" id="MobiDB-lite"/>
    </source>
</evidence>
<protein>
    <submittedName>
        <fullName evidence="2">Uncharacterized protein</fullName>
    </submittedName>
</protein>